<evidence type="ECO:0000313" key="2">
    <source>
        <dbReference type="EMBL" id="EFA85428.1"/>
    </source>
</evidence>
<feature type="compositionally biased region" description="Basic and acidic residues" evidence="1">
    <location>
        <begin position="97"/>
        <end position="107"/>
    </location>
</feature>
<organism evidence="2 3">
    <name type="scientific">Heterostelium pallidum (strain ATCC 26659 / Pp 5 / PN500)</name>
    <name type="common">Cellular slime mold</name>
    <name type="synonym">Polysphondylium pallidum</name>
    <dbReference type="NCBI Taxonomy" id="670386"/>
    <lineage>
        <taxon>Eukaryota</taxon>
        <taxon>Amoebozoa</taxon>
        <taxon>Evosea</taxon>
        <taxon>Eumycetozoa</taxon>
        <taxon>Dictyostelia</taxon>
        <taxon>Acytosteliales</taxon>
        <taxon>Acytosteliaceae</taxon>
        <taxon>Heterostelium</taxon>
    </lineage>
</organism>
<feature type="compositionally biased region" description="Acidic residues" evidence="1">
    <location>
        <begin position="212"/>
        <end position="221"/>
    </location>
</feature>
<feature type="region of interest" description="Disordered" evidence="1">
    <location>
        <begin position="322"/>
        <end position="376"/>
    </location>
</feature>
<feature type="compositionally biased region" description="Low complexity" evidence="1">
    <location>
        <begin position="329"/>
        <end position="372"/>
    </location>
</feature>
<feature type="compositionally biased region" description="Low complexity" evidence="1">
    <location>
        <begin position="141"/>
        <end position="150"/>
    </location>
</feature>
<dbReference type="Proteomes" id="UP000001396">
    <property type="component" value="Unassembled WGS sequence"/>
</dbReference>
<feature type="compositionally biased region" description="Acidic residues" evidence="1">
    <location>
        <begin position="15"/>
        <end position="31"/>
    </location>
</feature>
<comment type="caution">
    <text evidence="2">The sequence shown here is derived from an EMBL/GenBank/DDBJ whole genome shotgun (WGS) entry which is preliminary data.</text>
</comment>
<dbReference type="RefSeq" id="XP_020437537.1">
    <property type="nucleotide sequence ID" value="XM_020573420.1"/>
</dbReference>
<evidence type="ECO:0000256" key="1">
    <source>
        <dbReference type="SAM" id="MobiDB-lite"/>
    </source>
</evidence>
<evidence type="ECO:0000313" key="3">
    <source>
        <dbReference type="Proteomes" id="UP000001396"/>
    </source>
</evidence>
<dbReference type="GeneID" id="31357958"/>
<sequence>MAAKKKSQKKKQEQEVEQTQEQEQQNEEVSEPEQPNVEETKENVDVVAEPEPEPEPEPVKEEEIPTATTSTTTEETKDKTETSEDKPKIEEEEEEVKETAKVEEKPKQKSPAKQQQQQQQKQSSPPQQHQPKPAPAPTPAPVSSGWGGWFSSVASAVSSTINNALADVEPDPEPIIVDENMKPINNTSKDDNNTEEKQESETETTEKKEGEGEGDEEEDEVEGLLGVIDKSVFKTADLIADSLMFAGNLFSSGLKTVQENAKMENVKGLAQNVADLSIETTRKAANSEIYEKGQKIASQMMDTSVERLESVGQRAYTMFSETKKNIAASQPTTTTTTSTSSSSTSPTTSQSNVLSPSSPKSPNQQSQQLSNSGGVAAAGGEIDVENEVVFKDSEFDSTKCFEHFKVNAIQQEIERITIESTMKIHQFNRKLSKENRPSVEIIFSEIKDLVESDEIDMSEKPKNLTNVNCLSLLSTLQNNNNNNNNNYTNTTTTTTSRLVHLTALGLELIDAIGQASLDEKPENADQDIKQWTLSKAKDYSYLINKIISDIKSVSSILTEIIKTKQNPQTRKFLNTISIETNNTISIISDCRASFVAICSIMYINQTKNK</sequence>
<dbReference type="FunCoup" id="D3AZP9">
    <property type="interactions" value="461"/>
</dbReference>
<proteinExistence type="predicted"/>
<gene>
    <name evidence="2" type="ORF">PPL_02433</name>
</gene>
<keyword evidence="3" id="KW-1185">Reference proteome</keyword>
<feature type="compositionally biased region" description="Low complexity" evidence="1">
    <location>
        <begin position="109"/>
        <end position="131"/>
    </location>
</feature>
<dbReference type="OMA" id="WGGWFSS"/>
<protein>
    <submittedName>
        <fullName evidence="2">Uncharacterized protein</fullName>
    </submittedName>
</protein>
<dbReference type="InParanoid" id="D3AZP9"/>
<feature type="region of interest" description="Disordered" evidence="1">
    <location>
        <begin position="169"/>
        <end position="221"/>
    </location>
</feature>
<feature type="region of interest" description="Disordered" evidence="1">
    <location>
        <begin position="1"/>
        <end position="150"/>
    </location>
</feature>
<name>D3AZP9_HETP5</name>
<dbReference type="EMBL" id="ADBJ01000008">
    <property type="protein sequence ID" value="EFA85428.1"/>
    <property type="molecule type" value="Genomic_DNA"/>
</dbReference>
<reference evidence="2 3" key="1">
    <citation type="journal article" date="2011" name="Genome Res.">
        <title>Phylogeny-wide analysis of social amoeba genomes highlights ancient origins for complex intercellular communication.</title>
        <authorList>
            <person name="Heidel A.J."/>
            <person name="Lawal H.M."/>
            <person name="Felder M."/>
            <person name="Schilde C."/>
            <person name="Helps N.R."/>
            <person name="Tunggal B."/>
            <person name="Rivero F."/>
            <person name="John U."/>
            <person name="Schleicher M."/>
            <person name="Eichinger L."/>
            <person name="Platzer M."/>
            <person name="Noegel A.A."/>
            <person name="Schaap P."/>
            <person name="Gloeckner G."/>
        </authorList>
    </citation>
    <scope>NUCLEOTIDE SEQUENCE [LARGE SCALE GENOMIC DNA]</scope>
    <source>
        <strain evidence="3">ATCC 26659 / Pp 5 / PN500</strain>
    </source>
</reference>
<accession>D3AZP9</accession>
<feature type="compositionally biased region" description="Basic and acidic residues" evidence="1">
    <location>
        <begin position="74"/>
        <end position="89"/>
    </location>
</feature>
<feature type="compositionally biased region" description="Basic and acidic residues" evidence="1">
    <location>
        <begin position="188"/>
        <end position="211"/>
    </location>
</feature>
<dbReference type="AlphaFoldDB" id="D3AZP9"/>